<dbReference type="SUPFAM" id="SSF74650">
    <property type="entry name" value="Galactose mutarotase-like"/>
    <property type="match status" value="1"/>
</dbReference>
<gene>
    <name evidence="1" type="ORF">VW23_002950</name>
</gene>
<dbReference type="InterPro" id="IPR014718">
    <property type="entry name" value="GH-type_carb-bd"/>
</dbReference>
<sequence>MSLSHKLRWSHGEATILSTAAMLADATFLVDGKPFKPFARAPWLGTVDDASIVGHLRVLAGDFVGLPFGTGGRTAGPNLPEWGSLLGQPATGTIHGPVAHREWSIVGGDDESVTLSLDYDPDSVVRKVERVITARKNAPALDFVMRIFARHKAPISAGLHPNFRMPENPGRLELKLDFDFGLTHPGQTAEGDPQEFESLSSVPRNGARVDMSHIPLSPRTDKNVQLCGARGPLTGTYLDEGMGFELDWDRDLLPTLMIWHTDGGIKGEPWNGQFRAVGLEPLASAFDLHTDVATGPNPINKRGIKTWVDLDPAKPLEIRHSVRAFAV</sequence>
<dbReference type="AlphaFoldDB" id="A0A1E5XJL9"/>
<dbReference type="Gene3D" id="2.70.98.10">
    <property type="match status" value="1"/>
</dbReference>
<proteinExistence type="predicted"/>
<evidence type="ECO:0000313" key="1">
    <source>
        <dbReference type="EMBL" id="OEO28787.1"/>
    </source>
</evidence>
<name>A0A1E5XJL9_9HYPH</name>
<dbReference type="EMBL" id="LAJE02000355">
    <property type="protein sequence ID" value="OEO28787.1"/>
    <property type="molecule type" value="Genomic_DNA"/>
</dbReference>
<dbReference type="GO" id="GO:0030246">
    <property type="term" value="F:carbohydrate binding"/>
    <property type="evidence" value="ECO:0007669"/>
    <property type="project" value="InterPro"/>
</dbReference>
<dbReference type="GO" id="GO:0003824">
    <property type="term" value="F:catalytic activity"/>
    <property type="evidence" value="ECO:0007669"/>
    <property type="project" value="InterPro"/>
</dbReference>
<keyword evidence="2" id="KW-1185">Reference proteome</keyword>
<dbReference type="RefSeq" id="WP_069911900.1">
    <property type="nucleotide sequence ID" value="NZ_LAJE02000355.1"/>
</dbReference>
<organism evidence="1 2">
    <name type="scientific">Devosia insulae DS-56</name>
    <dbReference type="NCBI Taxonomy" id="1116389"/>
    <lineage>
        <taxon>Bacteria</taxon>
        <taxon>Pseudomonadati</taxon>
        <taxon>Pseudomonadota</taxon>
        <taxon>Alphaproteobacteria</taxon>
        <taxon>Hyphomicrobiales</taxon>
        <taxon>Devosiaceae</taxon>
        <taxon>Devosia</taxon>
    </lineage>
</organism>
<evidence type="ECO:0000313" key="2">
    <source>
        <dbReference type="Proteomes" id="UP000095463"/>
    </source>
</evidence>
<dbReference type="Proteomes" id="UP000095463">
    <property type="component" value="Unassembled WGS sequence"/>
</dbReference>
<dbReference type="InterPro" id="IPR011013">
    <property type="entry name" value="Gal_mutarotase_sf_dom"/>
</dbReference>
<evidence type="ECO:0008006" key="3">
    <source>
        <dbReference type="Google" id="ProtNLM"/>
    </source>
</evidence>
<protein>
    <recommendedName>
        <fullName evidence="3">Aldose epimerase</fullName>
    </recommendedName>
</protein>
<reference evidence="1 2" key="1">
    <citation type="journal article" date="2015" name="Genome Announc.">
        <title>Genome Assemblies of Three Soil-Associated Devosia species: D. insulae, D. limi, and D. soli.</title>
        <authorList>
            <person name="Hassan Y.I."/>
            <person name="Lepp D."/>
            <person name="Zhou T."/>
        </authorList>
    </citation>
    <scope>NUCLEOTIDE SEQUENCE [LARGE SCALE GENOMIC DNA]</scope>
    <source>
        <strain evidence="1 2">DS-56</strain>
    </source>
</reference>
<accession>A0A1E5XJL9</accession>
<dbReference type="OrthoDB" id="7335506at2"/>
<comment type="caution">
    <text evidence="1">The sequence shown here is derived from an EMBL/GenBank/DDBJ whole genome shotgun (WGS) entry which is preliminary data.</text>
</comment>
<dbReference type="GO" id="GO:0005975">
    <property type="term" value="P:carbohydrate metabolic process"/>
    <property type="evidence" value="ECO:0007669"/>
    <property type="project" value="InterPro"/>
</dbReference>